<organism evidence="3 4">
    <name type="scientific">Candidatus Ozemobacter sibiricus</name>
    <dbReference type="NCBI Taxonomy" id="2268124"/>
    <lineage>
        <taxon>Bacteria</taxon>
        <taxon>Candidatus Ozemobacteria</taxon>
        <taxon>Candidatus Ozemobacterales</taxon>
        <taxon>Candidatus Ozemobacteraceae</taxon>
        <taxon>Candidatus Ozemobacter</taxon>
    </lineage>
</organism>
<protein>
    <recommendedName>
        <fullName evidence="2">Cytochrome c assembly protein domain-containing protein</fullName>
    </recommendedName>
</protein>
<gene>
    <name evidence="3" type="ORF">OZSIB_2683</name>
</gene>
<dbReference type="GO" id="GO:0017004">
    <property type="term" value="P:cytochrome complex assembly"/>
    <property type="evidence" value="ECO:0007669"/>
    <property type="project" value="InterPro"/>
</dbReference>
<evidence type="ECO:0000256" key="1">
    <source>
        <dbReference type="SAM" id="Phobius"/>
    </source>
</evidence>
<feature type="transmembrane region" description="Helical" evidence="1">
    <location>
        <begin position="44"/>
        <end position="61"/>
    </location>
</feature>
<feature type="transmembrane region" description="Helical" evidence="1">
    <location>
        <begin position="68"/>
        <end position="87"/>
    </location>
</feature>
<evidence type="ECO:0000259" key="2">
    <source>
        <dbReference type="Pfam" id="PF01578"/>
    </source>
</evidence>
<accession>A0A367ZRM9</accession>
<dbReference type="EMBL" id="QOQW01000004">
    <property type="protein sequence ID" value="RCK80795.1"/>
    <property type="molecule type" value="Genomic_DNA"/>
</dbReference>
<name>A0A367ZRM9_9BACT</name>
<keyword evidence="1" id="KW-1133">Transmembrane helix</keyword>
<comment type="caution">
    <text evidence="3">The sequence shown here is derived from an EMBL/GenBank/DDBJ whole genome shotgun (WGS) entry which is preliminary data.</text>
</comment>
<feature type="domain" description="Cytochrome c assembly protein" evidence="2">
    <location>
        <begin position="47"/>
        <end position="230"/>
    </location>
</feature>
<dbReference type="AlphaFoldDB" id="A0A367ZRM9"/>
<dbReference type="InterPro" id="IPR002541">
    <property type="entry name" value="Cyt_c_assembly"/>
</dbReference>
<dbReference type="GO" id="GO:0020037">
    <property type="term" value="F:heme binding"/>
    <property type="evidence" value="ECO:0007669"/>
    <property type="project" value="InterPro"/>
</dbReference>
<evidence type="ECO:0000313" key="4">
    <source>
        <dbReference type="Proteomes" id="UP000252355"/>
    </source>
</evidence>
<proteinExistence type="predicted"/>
<feature type="transmembrane region" description="Helical" evidence="1">
    <location>
        <begin position="157"/>
        <end position="178"/>
    </location>
</feature>
<keyword evidence="1" id="KW-0812">Transmembrane</keyword>
<feature type="transmembrane region" description="Helical" evidence="1">
    <location>
        <begin position="107"/>
        <end position="130"/>
    </location>
</feature>
<feature type="transmembrane region" description="Helical" evidence="1">
    <location>
        <begin position="218"/>
        <end position="235"/>
    </location>
</feature>
<sequence>MRWFGGPFRSALLAGPLGLALAGHLGAGALLLMGGAAPEHFSSRAAFLLAAGVLAAVCAALEWSTGETFFSIFGLPVAAILVGFAGLSEQVWQNPLFERPWFLAHVAAAVAGECFFLMAAVSAGTYLFMVRRLKSKNRVRALQVLPPLAQLDQFTVLFLRSGVAAFGLGIAIGAWGWIEAFGLAGLLAPKKMVSAAALVFFAGLLAARRQQWVVGPRWSMLTIAGVIASLSVLLVDRGTHWSAP</sequence>
<dbReference type="Proteomes" id="UP000252355">
    <property type="component" value="Unassembled WGS sequence"/>
</dbReference>
<reference evidence="3 4" key="1">
    <citation type="submission" date="2018-05" db="EMBL/GenBank/DDBJ databases">
        <title>A metagenomic window into the 2 km-deep terrestrial subsurface aquifer revealed taxonomically and functionally diverse microbial community comprising novel uncultured bacterial lineages.</title>
        <authorList>
            <person name="Kadnikov V.V."/>
            <person name="Mardanov A.V."/>
            <person name="Beletsky A.V."/>
            <person name="Banks D."/>
            <person name="Pimenov N.V."/>
            <person name="Frank Y.A."/>
            <person name="Karnachuk O.V."/>
            <person name="Ravin N.V."/>
        </authorList>
    </citation>
    <scope>NUCLEOTIDE SEQUENCE [LARGE SCALE GENOMIC DNA]</scope>
    <source>
        <strain evidence="3">BY5</strain>
    </source>
</reference>
<evidence type="ECO:0000313" key="3">
    <source>
        <dbReference type="EMBL" id="RCK80795.1"/>
    </source>
</evidence>
<feature type="transmembrane region" description="Helical" evidence="1">
    <location>
        <begin position="184"/>
        <end position="206"/>
    </location>
</feature>
<keyword evidence="1" id="KW-0472">Membrane</keyword>
<dbReference type="Pfam" id="PF01578">
    <property type="entry name" value="Cytochrom_C_asm"/>
    <property type="match status" value="1"/>
</dbReference>